<evidence type="ECO:0000256" key="1">
    <source>
        <dbReference type="ARBA" id="ARBA00022737"/>
    </source>
</evidence>
<evidence type="ECO:0000256" key="3">
    <source>
        <dbReference type="SAM" id="Phobius"/>
    </source>
</evidence>
<gene>
    <name evidence="5" type="ORF">A2172_02420</name>
</gene>
<dbReference type="STRING" id="1802593.A2172_02420"/>
<dbReference type="Pfam" id="PF01436">
    <property type="entry name" value="NHL"/>
    <property type="match status" value="1"/>
</dbReference>
<dbReference type="Pfam" id="PF00404">
    <property type="entry name" value="Dockerin_1"/>
    <property type="match status" value="1"/>
</dbReference>
<keyword evidence="3" id="KW-0812">Transmembrane</keyword>
<dbReference type="PANTHER" id="PTHR24104">
    <property type="entry name" value="E3 UBIQUITIN-PROTEIN LIGASE NHLRC1-RELATED"/>
    <property type="match status" value="1"/>
</dbReference>
<dbReference type="EMBL" id="MHCP01000028">
    <property type="protein sequence ID" value="OGY23211.1"/>
    <property type="molecule type" value="Genomic_DNA"/>
</dbReference>
<dbReference type="PROSITE" id="PS51125">
    <property type="entry name" value="NHL"/>
    <property type="match status" value="2"/>
</dbReference>
<dbReference type="CDD" id="cd05819">
    <property type="entry name" value="NHL"/>
    <property type="match status" value="1"/>
</dbReference>
<dbReference type="SUPFAM" id="SSF63825">
    <property type="entry name" value="YWTD domain"/>
    <property type="match status" value="1"/>
</dbReference>
<protein>
    <recommendedName>
        <fullName evidence="4">Dockerin domain-containing protein</fullName>
    </recommendedName>
</protein>
<evidence type="ECO:0000256" key="2">
    <source>
        <dbReference type="PROSITE-ProRule" id="PRU00504"/>
    </source>
</evidence>
<name>A0A1G1W6F7_9BACT</name>
<dbReference type="Gene3D" id="2.60.40.10">
    <property type="entry name" value="Immunoglobulins"/>
    <property type="match status" value="1"/>
</dbReference>
<dbReference type="InterPro" id="IPR013783">
    <property type="entry name" value="Ig-like_fold"/>
</dbReference>
<dbReference type="InterPro" id="IPR036439">
    <property type="entry name" value="Dockerin_dom_sf"/>
</dbReference>
<dbReference type="CDD" id="cd14254">
    <property type="entry name" value="Dockerin_II"/>
    <property type="match status" value="1"/>
</dbReference>
<keyword evidence="1" id="KW-0677">Repeat</keyword>
<keyword evidence="3" id="KW-1133">Transmembrane helix</keyword>
<feature type="domain" description="Dockerin" evidence="4">
    <location>
        <begin position="1086"/>
        <end position="1140"/>
    </location>
</feature>
<dbReference type="PROSITE" id="PS00018">
    <property type="entry name" value="EF_HAND_1"/>
    <property type="match status" value="1"/>
</dbReference>
<dbReference type="AlphaFoldDB" id="A0A1G1W6F7"/>
<dbReference type="PROSITE" id="PS51766">
    <property type="entry name" value="DOCKERIN"/>
    <property type="match status" value="1"/>
</dbReference>
<accession>A0A1G1W6F7</accession>
<dbReference type="GO" id="GO:0004553">
    <property type="term" value="F:hydrolase activity, hydrolyzing O-glycosyl compounds"/>
    <property type="evidence" value="ECO:0007669"/>
    <property type="project" value="InterPro"/>
</dbReference>
<feature type="repeat" description="NHL" evidence="2">
    <location>
        <begin position="267"/>
        <end position="293"/>
    </location>
</feature>
<dbReference type="InterPro" id="IPR018247">
    <property type="entry name" value="EF_Hand_1_Ca_BS"/>
</dbReference>
<sequence length="1140" mass="121800">MRACNLFQKSAVEYRKSINPPYSRKDLLPILATIFILVAIPLTVFAVFNIRSYQPKAASQSVRGVSGDLWADVILGQRDFGELSRGEILPYNVRKVGGVLVDRSTNPGRAYIFDAQRSRILGIDLAKCYSGSSACSADIVIGQPSLSDWGACNRDLSFQNYPTRAPASAQTLCGMDDGVNSPDEILSFIGMDLDGGRLVVPDLENHRVLVYDNPWVTNASASQVIGQTDFTGNLCNQNSASFGSPENQPTASTLCFYDLAAGSYHGVGVAIDAKGDLWVADEGNNRVLRFPKDKATGLFAKTANLVLGQDNFTSGTGWDHKGSGLNQMANPNSLRFGPDGKLYVADGGNDRVLVFTPNPDFTNGMTASGTFGTGLRVPYMGEVDPSGAGLWINDSQHGKVVLFGWDGATLKKTLNPDGGASLGEIGIDAQGNVLVARSDGTGASVYLFNNPLVNPASSLNPNRDLFSPIAPGEPNGISGRRMISGSGIAVAANQLFVSDGAARILFWNNPTSLVSGQPADGVIGQRDLETLEGNVIRGYYTQIKSDADSRIWVRTDYNVRVFQAPVKIGDKLIKIIGYPFNVLGGGQIPETRDSPGIAPTAHGEYLWISEPGNNRVFRVRDPLGSNPVVDVILGQEDATSVLPNRGQTFSEGQAPPLNFLNAPGALSFDRKGNLYVSDHSLEASGNFRLLIFTQSVIDACTENNTKVCFGPFAAKSFPEKSSQIAATWEPAFDSTNRMAVGYNAYKHGGFIGYYDDPTGPEILPTGYLRDFTILPLGATFDKFDNLYIVDGNRSRVLIYKNPFNTDPGITPDPTIPPVTNVFKKITLGSDDAVDSCFLELTGDNLWIGYNPSCSKNLTTGFRFTDLHIPRGAKITNAALIFSPNNAVPALNLKLKGVADPDVATFSTSNNPANLPTTVAYADWNITSFGSYEFTSKITSIVQELVDQENWESGKSMAFVISNNGSATAGPLISFERDSSWANIGELVITYETSDITPPTVAITSPAVGAAVSGTVAVAATASDNTGVTEVDFLVDGTLNTTDTTSPYSFSWNTTAYSNGSHTLSAKAYDAANNIGTSATITVNVSNAGKIGDINGDGKVDIFDLSIILTRWGSSDTAADLNKNGTVDIFDLSILLSHWGI</sequence>
<feature type="repeat" description="NHL" evidence="2">
    <location>
        <begin position="319"/>
        <end position="358"/>
    </location>
</feature>
<dbReference type="GO" id="GO:0008270">
    <property type="term" value="F:zinc ion binding"/>
    <property type="evidence" value="ECO:0007669"/>
    <property type="project" value="UniProtKB-KW"/>
</dbReference>
<proteinExistence type="predicted"/>
<comment type="caution">
    <text evidence="5">The sequence shown here is derived from an EMBL/GenBank/DDBJ whole genome shotgun (WGS) entry which is preliminary data.</text>
</comment>
<dbReference type="Proteomes" id="UP000176631">
    <property type="component" value="Unassembled WGS sequence"/>
</dbReference>
<evidence type="ECO:0000313" key="5">
    <source>
        <dbReference type="EMBL" id="OGY23211.1"/>
    </source>
</evidence>
<keyword evidence="3" id="KW-0472">Membrane</keyword>
<dbReference type="SUPFAM" id="SSF63829">
    <property type="entry name" value="Calcium-dependent phosphotriesterase"/>
    <property type="match status" value="1"/>
</dbReference>
<dbReference type="SUPFAM" id="SSF63446">
    <property type="entry name" value="Type I dockerin domain"/>
    <property type="match status" value="1"/>
</dbReference>
<evidence type="ECO:0000313" key="6">
    <source>
        <dbReference type="Proteomes" id="UP000176631"/>
    </source>
</evidence>
<dbReference type="InterPro" id="IPR011042">
    <property type="entry name" value="6-blade_b-propeller_TolB-like"/>
</dbReference>
<dbReference type="Gene3D" id="2.120.10.30">
    <property type="entry name" value="TolB, C-terminal domain"/>
    <property type="match status" value="2"/>
</dbReference>
<dbReference type="GO" id="GO:0000272">
    <property type="term" value="P:polysaccharide catabolic process"/>
    <property type="evidence" value="ECO:0007669"/>
    <property type="project" value="InterPro"/>
</dbReference>
<evidence type="ECO:0000259" key="4">
    <source>
        <dbReference type="PROSITE" id="PS51766"/>
    </source>
</evidence>
<dbReference type="InterPro" id="IPR002105">
    <property type="entry name" value="Dockerin_1_rpt"/>
</dbReference>
<dbReference type="Gene3D" id="1.10.1330.10">
    <property type="entry name" value="Dockerin domain"/>
    <property type="match status" value="1"/>
</dbReference>
<dbReference type="PANTHER" id="PTHR24104:SF25">
    <property type="entry name" value="PROTEIN LIN-41"/>
    <property type="match status" value="1"/>
</dbReference>
<dbReference type="InterPro" id="IPR050952">
    <property type="entry name" value="TRIM-NHL_E3_ligases"/>
</dbReference>
<organism evidence="5 6">
    <name type="scientific">Candidatus Woykebacteria bacterium RBG_13_40_15</name>
    <dbReference type="NCBI Taxonomy" id="1802593"/>
    <lineage>
        <taxon>Bacteria</taxon>
        <taxon>Candidatus Woykeibacteriota</taxon>
    </lineage>
</organism>
<dbReference type="InterPro" id="IPR016134">
    <property type="entry name" value="Dockerin_dom"/>
</dbReference>
<dbReference type="Pfam" id="PF17957">
    <property type="entry name" value="Big_7"/>
    <property type="match status" value="1"/>
</dbReference>
<dbReference type="InterPro" id="IPR001258">
    <property type="entry name" value="NHL_repeat"/>
</dbReference>
<reference evidence="5 6" key="1">
    <citation type="journal article" date="2016" name="Nat. Commun.">
        <title>Thousands of microbial genomes shed light on interconnected biogeochemical processes in an aquifer system.</title>
        <authorList>
            <person name="Anantharaman K."/>
            <person name="Brown C.T."/>
            <person name="Hug L.A."/>
            <person name="Sharon I."/>
            <person name="Castelle C.J."/>
            <person name="Probst A.J."/>
            <person name="Thomas B.C."/>
            <person name="Singh A."/>
            <person name="Wilkins M.J."/>
            <person name="Karaoz U."/>
            <person name="Brodie E.L."/>
            <person name="Williams K.H."/>
            <person name="Hubbard S.S."/>
            <person name="Banfield J.F."/>
        </authorList>
    </citation>
    <scope>NUCLEOTIDE SEQUENCE [LARGE SCALE GENOMIC DNA]</scope>
</reference>
<feature type="transmembrane region" description="Helical" evidence="3">
    <location>
        <begin position="27"/>
        <end position="48"/>
    </location>
</feature>